<dbReference type="AlphaFoldDB" id="A0A5K8AJJ9"/>
<accession>A0A5K8AJJ9</accession>
<evidence type="ECO:0000259" key="1">
    <source>
        <dbReference type="Pfam" id="PF04230"/>
    </source>
</evidence>
<protein>
    <recommendedName>
        <fullName evidence="1">Polysaccharide pyruvyl transferase domain-containing protein</fullName>
    </recommendedName>
</protein>
<organism evidence="2 3">
    <name type="scientific">Desulfosarcina ovata subsp. ovata</name>
    <dbReference type="NCBI Taxonomy" id="2752305"/>
    <lineage>
        <taxon>Bacteria</taxon>
        <taxon>Pseudomonadati</taxon>
        <taxon>Thermodesulfobacteriota</taxon>
        <taxon>Desulfobacteria</taxon>
        <taxon>Desulfobacterales</taxon>
        <taxon>Desulfosarcinaceae</taxon>
        <taxon>Desulfosarcina</taxon>
    </lineage>
</organism>
<feature type="domain" description="Polysaccharide pyruvyl transferase" evidence="1">
    <location>
        <begin position="14"/>
        <end position="362"/>
    </location>
</feature>
<name>A0A5K8AJJ9_9BACT</name>
<keyword evidence="3" id="KW-1185">Reference proteome</keyword>
<gene>
    <name evidence="2" type="ORF">DSCOOX_60570</name>
</gene>
<dbReference type="EMBL" id="AP021879">
    <property type="protein sequence ID" value="BBO92877.1"/>
    <property type="molecule type" value="Genomic_DNA"/>
</dbReference>
<sequence>MIKVLIAEDIPSHNKGEAALFYGLKESLRPYADTDVRLFSLNPEIDTPNYAGDAVVVNAQGVVPEHILDGYGSTLKKIYNYINFIGKHFAFGVLHKLLKNKAFWFMRSPVWRAYVEADIILMSHDSFYTPLYHGIQALLFESLKKQAIIYAATIKPGVRNRKNIKARILNFWSCFTLKRVKYITLREGQSKTYLADIGVLNSGTPVTVYPDLAFLVKPIPSEDAWALLETEGIPENRPLVGMAVSQRKLDFAFPGRKMMNRRKEALAPIVETVNFLTDKLHATVVFIPHSIGPTEVLDDRITAKMIKDKALSPERIHIVSNEYSSHELKGMAACLDMTIGTRLHFTIDAVCSAVPSLLITHDGDFRCHGIIGEMMGMQDYVYNIDNIETGVLINKISSLWRNREQVAEELKSRIVKIEKETYLHGKTAIGLINDIEGGIPS</sequence>
<evidence type="ECO:0000313" key="2">
    <source>
        <dbReference type="EMBL" id="BBO92877.1"/>
    </source>
</evidence>
<evidence type="ECO:0000313" key="3">
    <source>
        <dbReference type="Proteomes" id="UP000422108"/>
    </source>
</evidence>
<dbReference type="Proteomes" id="UP000422108">
    <property type="component" value="Chromosome"/>
</dbReference>
<dbReference type="PANTHER" id="PTHR36836:SF1">
    <property type="entry name" value="COLANIC ACID BIOSYNTHESIS PROTEIN WCAK"/>
    <property type="match status" value="1"/>
</dbReference>
<dbReference type="InterPro" id="IPR007345">
    <property type="entry name" value="Polysacch_pyruvyl_Trfase"/>
</dbReference>
<reference evidence="2 3" key="1">
    <citation type="submission" date="2019-11" db="EMBL/GenBank/DDBJ databases">
        <title>Comparative genomics of hydrocarbon-degrading Desulfosarcina strains.</title>
        <authorList>
            <person name="Watanabe M."/>
            <person name="Kojima H."/>
            <person name="Fukui M."/>
        </authorList>
    </citation>
    <scope>NUCLEOTIDE SEQUENCE [LARGE SCALE GENOMIC DNA]</scope>
    <source>
        <strain evidence="3">oXyS1</strain>
    </source>
</reference>
<dbReference type="Pfam" id="PF04230">
    <property type="entry name" value="PS_pyruv_trans"/>
    <property type="match status" value="1"/>
</dbReference>
<dbReference type="RefSeq" id="WP_155313564.1">
    <property type="nucleotide sequence ID" value="NZ_AP021879.1"/>
</dbReference>
<dbReference type="PANTHER" id="PTHR36836">
    <property type="entry name" value="COLANIC ACID BIOSYNTHESIS PROTEIN WCAK"/>
    <property type="match status" value="1"/>
</dbReference>
<proteinExistence type="predicted"/>